<gene>
    <name evidence="1" type="ORF">LPC04_00365</name>
</gene>
<dbReference type="EMBL" id="JAJLJH010000001">
    <property type="protein sequence ID" value="MCK9684157.1"/>
    <property type="molecule type" value="Genomic_DNA"/>
</dbReference>
<comment type="caution">
    <text evidence="1">The sequence shown here is derived from an EMBL/GenBank/DDBJ whole genome shotgun (WGS) entry which is preliminary data.</text>
</comment>
<evidence type="ECO:0000313" key="1">
    <source>
        <dbReference type="EMBL" id="MCK9684157.1"/>
    </source>
</evidence>
<name>A0A9X1YGT6_9BURK</name>
<dbReference type="Proteomes" id="UP001139353">
    <property type="component" value="Unassembled WGS sequence"/>
</dbReference>
<keyword evidence="2" id="KW-1185">Reference proteome</keyword>
<evidence type="ECO:0000313" key="2">
    <source>
        <dbReference type="Proteomes" id="UP001139353"/>
    </source>
</evidence>
<accession>A0A9X1YGT6</accession>
<proteinExistence type="predicted"/>
<protein>
    <submittedName>
        <fullName evidence="1">Uncharacterized protein</fullName>
    </submittedName>
</protein>
<sequence>MTVVFSGDRRIHDFEKIEEQWEFWPAATLRCRSLGIRRVLVLNELAGEISSTYVRDFHTNLDKFGFDREIRYAMVVREPHARGILSLGIALASRAGWDIAIFSDESAAGSWLARPLP</sequence>
<dbReference type="RefSeq" id="WP_275680190.1">
    <property type="nucleotide sequence ID" value="NZ_JAJLJH010000001.1"/>
</dbReference>
<dbReference type="AlphaFoldDB" id="A0A9X1YGT6"/>
<reference evidence="1" key="1">
    <citation type="submission" date="2021-11" db="EMBL/GenBank/DDBJ databases">
        <title>BS-T2-15 a new species belonging to the Comamonadaceae family isolated from the soil of a French oak forest.</title>
        <authorList>
            <person name="Mieszkin S."/>
            <person name="Alain K."/>
        </authorList>
    </citation>
    <scope>NUCLEOTIDE SEQUENCE</scope>
    <source>
        <strain evidence="1">BS-T2-15</strain>
    </source>
</reference>
<organism evidence="1 2">
    <name type="scientific">Scleromatobacter humisilvae</name>
    <dbReference type="NCBI Taxonomy" id="2897159"/>
    <lineage>
        <taxon>Bacteria</taxon>
        <taxon>Pseudomonadati</taxon>
        <taxon>Pseudomonadota</taxon>
        <taxon>Betaproteobacteria</taxon>
        <taxon>Burkholderiales</taxon>
        <taxon>Sphaerotilaceae</taxon>
        <taxon>Scleromatobacter</taxon>
    </lineage>
</organism>